<dbReference type="InterPro" id="IPR002403">
    <property type="entry name" value="Cyt_P450_E_grp-IV"/>
</dbReference>
<sequence length="543" mass="60458">MNTTSITPTEAAVISIGALTLWGLYRKLFAKSPLSVLPGPPSPSFIYGHINQVFDPNGWDFFSKLQENYEAAVRLNGVLKSDLLYIFDPLALHHMLLKNQDAFDTSRAALTVNHTILGPGLFSIEGEEHRKQRKLLNPVFSVKHLRDVLPILYPIAHQLRDGIRNEIKKGAEYVDVVEWTTRAALEYIGQGGLGHSFSSFDENGKGDTYGSAIKVILPMVYKLFRFKDIFPYLTKLGTRKFRQTAVGMLPHGIVAELRDAVNTVVEASTQVLNNKSSALEKGDEAMENMAGKGKDILSVLMKATDRDEMTQENLVGHMITLIFAATDSTTSAVSRVLSILAEHQDIQTQLREEVTAARQTYGDFDYDTLQSLPLLDAVCRETLRLYAPVPNTTRVALKDTVLPLLWPIKSTDGKSEIKEILVPKGTDIVISIMSANKSKKIWGEDAEEWKPSRWLSPTPESSQKAHLPGVYSQMMTFNGGKRSCIGFKFSEMELKMVLSVLLEAFIFEPGPPVRWEMGIITVPRLIGSTSKIPQLPLKIRAVN</sequence>
<dbReference type="InterPro" id="IPR017972">
    <property type="entry name" value="Cyt_P450_CS"/>
</dbReference>
<dbReference type="STRING" id="2282107.A0A286U6Y4"/>
<evidence type="ECO:0000256" key="9">
    <source>
        <dbReference type="PIRSR" id="PIRSR602403-1"/>
    </source>
</evidence>
<dbReference type="AlphaFoldDB" id="A0A286U6Y4"/>
<dbReference type="EMBL" id="NBII01000010">
    <property type="protein sequence ID" value="PAV15341.1"/>
    <property type="molecule type" value="Genomic_DNA"/>
</dbReference>
<keyword evidence="8 10" id="KW-0503">Monooxygenase</keyword>
<dbReference type="PRINTS" id="PR00465">
    <property type="entry name" value="EP450IV"/>
</dbReference>
<dbReference type="GO" id="GO:0005506">
    <property type="term" value="F:iron ion binding"/>
    <property type="evidence" value="ECO:0007669"/>
    <property type="project" value="InterPro"/>
</dbReference>
<evidence type="ECO:0000256" key="1">
    <source>
        <dbReference type="ARBA" id="ARBA00001971"/>
    </source>
</evidence>
<organism evidence="11 12">
    <name type="scientific">Pyrrhoderma noxium</name>
    <dbReference type="NCBI Taxonomy" id="2282107"/>
    <lineage>
        <taxon>Eukaryota</taxon>
        <taxon>Fungi</taxon>
        <taxon>Dikarya</taxon>
        <taxon>Basidiomycota</taxon>
        <taxon>Agaricomycotina</taxon>
        <taxon>Agaricomycetes</taxon>
        <taxon>Hymenochaetales</taxon>
        <taxon>Hymenochaetaceae</taxon>
        <taxon>Pyrrhoderma</taxon>
    </lineage>
</organism>
<evidence type="ECO:0000313" key="12">
    <source>
        <dbReference type="Proteomes" id="UP000217199"/>
    </source>
</evidence>
<evidence type="ECO:0000256" key="7">
    <source>
        <dbReference type="ARBA" id="ARBA00023004"/>
    </source>
</evidence>
<keyword evidence="12" id="KW-1185">Reference proteome</keyword>
<comment type="pathway">
    <text evidence="2">Secondary metabolite biosynthesis.</text>
</comment>
<dbReference type="InParanoid" id="A0A286U6Y4"/>
<dbReference type="InterPro" id="IPR036396">
    <property type="entry name" value="Cyt_P450_sf"/>
</dbReference>
<comment type="caution">
    <text evidence="11">The sequence shown here is derived from an EMBL/GenBank/DDBJ whole genome shotgun (WGS) entry which is preliminary data.</text>
</comment>
<evidence type="ECO:0000313" key="11">
    <source>
        <dbReference type="EMBL" id="PAV15341.1"/>
    </source>
</evidence>
<dbReference type="GO" id="GO:0004497">
    <property type="term" value="F:monooxygenase activity"/>
    <property type="evidence" value="ECO:0007669"/>
    <property type="project" value="UniProtKB-KW"/>
</dbReference>
<dbReference type="PRINTS" id="PR00385">
    <property type="entry name" value="P450"/>
</dbReference>
<evidence type="ECO:0000256" key="3">
    <source>
        <dbReference type="ARBA" id="ARBA00010617"/>
    </source>
</evidence>
<comment type="cofactor">
    <cofactor evidence="1 9">
        <name>heme</name>
        <dbReference type="ChEBI" id="CHEBI:30413"/>
    </cofactor>
</comment>
<evidence type="ECO:0000256" key="2">
    <source>
        <dbReference type="ARBA" id="ARBA00005179"/>
    </source>
</evidence>
<name>A0A286U6Y4_9AGAM</name>
<dbReference type="OrthoDB" id="1470350at2759"/>
<dbReference type="GO" id="GO:0016705">
    <property type="term" value="F:oxidoreductase activity, acting on paired donors, with incorporation or reduction of molecular oxygen"/>
    <property type="evidence" value="ECO:0007669"/>
    <property type="project" value="InterPro"/>
</dbReference>
<dbReference type="Pfam" id="PF00067">
    <property type="entry name" value="p450"/>
    <property type="match status" value="1"/>
</dbReference>
<dbReference type="GO" id="GO:0020037">
    <property type="term" value="F:heme binding"/>
    <property type="evidence" value="ECO:0007669"/>
    <property type="project" value="InterPro"/>
</dbReference>
<dbReference type="SUPFAM" id="SSF48264">
    <property type="entry name" value="Cytochrome P450"/>
    <property type="match status" value="1"/>
</dbReference>
<dbReference type="InterPro" id="IPR050121">
    <property type="entry name" value="Cytochrome_P450_monoxygenase"/>
</dbReference>
<evidence type="ECO:0000256" key="4">
    <source>
        <dbReference type="ARBA" id="ARBA00022617"/>
    </source>
</evidence>
<evidence type="ECO:0000256" key="10">
    <source>
        <dbReference type="RuleBase" id="RU000461"/>
    </source>
</evidence>
<feature type="binding site" description="axial binding residue" evidence="9">
    <location>
        <position position="484"/>
    </location>
    <ligand>
        <name>heme</name>
        <dbReference type="ChEBI" id="CHEBI:30413"/>
    </ligand>
    <ligandPart>
        <name>Fe</name>
        <dbReference type="ChEBI" id="CHEBI:18248"/>
    </ligandPart>
</feature>
<keyword evidence="6 10" id="KW-0560">Oxidoreductase</keyword>
<reference evidence="11 12" key="1">
    <citation type="journal article" date="2017" name="Mol. Ecol.">
        <title>Comparative and population genomic landscape of Phellinus noxius: A hypervariable fungus causing root rot in trees.</title>
        <authorList>
            <person name="Chung C.L."/>
            <person name="Lee T.J."/>
            <person name="Akiba M."/>
            <person name="Lee H.H."/>
            <person name="Kuo T.H."/>
            <person name="Liu D."/>
            <person name="Ke H.M."/>
            <person name="Yokoi T."/>
            <person name="Roa M.B."/>
            <person name="Lu M.J."/>
            <person name="Chang Y.Y."/>
            <person name="Ann P.J."/>
            <person name="Tsai J.N."/>
            <person name="Chen C.Y."/>
            <person name="Tzean S.S."/>
            <person name="Ota Y."/>
            <person name="Hattori T."/>
            <person name="Sahashi N."/>
            <person name="Liou R.F."/>
            <person name="Kikuchi T."/>
            <person name="Tsai I.J."/>
        </authorList>
    </citation>
    <scope>NUCLEOTIDE SEQUENCE [LARGE SCALE GENOMIC DNA]</scope>
    <source>
        <strain evidence="11 12">FFPRI411160</strain>
    </source>
</reference>
<keyword evidence="5 9" id="KW-0479">Metal-binding</keyword>
<evidence type="ECO:0000256" key="8">
    <source>
        <dbReference type="ARBA" id="ARBA00023033"/>
    </source>
</evidence>
<dbReference type="CDD" id="cd11069">
    <property type="entry name" value="CYP_FUM15-like"/>
    <property type="match status" value="1"/>
</dbReference>
<evidence type="ECO:0000256" key="6">
    <source>
        <dbReference type="ARBA" id="ARBA00023002"/>
    </source>
</evidence>
<accession>A0A286U6Y4</accession>
<dbReference type="InterPro" id="IPR001128">
    <property type="entry name" value="Cyt_P450"/>
</dbReference>
<dbReference type="PROSITE" id="PS00086">
    <property type="entry name" value="CYTOCHROME_P450"/>
    <property type="match status" value="1"/>
</dbReference>
<gene>
    <name evidence="11" type="ORF">PNOK_0910300</name>
</gene>
<evidence type="ECO:0000256" key="5">
    <source>
        <dbReference type="ARBA" id="ARBA00022723"/>
    </source>
</evidence>
<dbReference type="PANTHER" id="PTHR24305">
    <property type="entry name" value="CYTOCHROME P450"/>
    <property type="match status" value="1"/>
</dbReference>
<keyword evidence="7 9" id="KW-0408">Iron</keyword>
<comment type="similarity">
    <text evidence="3 10">Belongs to the cytochrome P450 family.</text>
</comment>
<dbReference type="Proteomes" id="UP000217199">
    <property type="component" value="Unassembled WGS sequence"/>
</dbReference>
<dbReference type="Gene3D" id="1.10.630.10">
    <property type="entry name" value="Cytochrome P450"/>
    <property type="match status" value="1"/>
</dbReference>
<dbReference type="PANTHER" id="PTHR24305:SF166">
    <property type="entry name" value="CYTOCHROME P450 12A4, MITOCHONDRIAL-RELATED"/>
    <property type="match status" value="1"/>
</dbReference>
<keyword evidence="4 9" id="KW-0349">Heme</keyword>
<proteinExistence type="inferred from homology"/>
<protein>
    <submittedName>
        <fullName evidence="11">Cytochrome P450</fullName>
    </submittedName>
</protein>